<feature type="transmembrane region" description="Helical" evidence="1">
    <location>
        <begin position="52"/>
        <end position="69"/>
    </location>
</feature>
<proteinExistence type="predicted"/>
<feature type="transmembrane region" description="Helical" evidence="1">
    <location>
        <begin position="172"/>
        <end position="200"/>
    </location>
</feature>
<evidence type="ECO:0000256" key="1">
    <source>
        <dbReference type="SAM" id="Phobius"/>
    </source>
</evidence>
<keyword evidence="3" id="KW-1185">Reference proteome</keyword>
<feature type="transmembrane region" description="Helical" evidence="1">
    <location>
        <begin position="105"/>
        <end position="127"/>
    </location>
</feature>
<dbReference type="RefSeq" id="WP_254744756.1">
    <property type="nucleotide sequence ID" value="NZ_JANCLU010000019.1"/>
</dbReference>
<sequence>MGTLLGIGAGAGFVSALLFAVLTTGNPIAFALYFVAPLPVLLAALGWNHRAGLIAALSGAAMVGLAFGLAPGLLYLVSIAAPAWLFAYLLLLARSDGATEEWYPLGRLLLWIVGVSAGLTLLGALMISTDYDGLVAGFAERVVPLIERMNPNAFEGLAADDRTATVTDLARLLAAVALPISTALSVGSSIALLWLAARIVRASGRLPRPWPAIARTEIPRIGLALLGVGIVGGLVLSGFAGLFARSVAAAALMAYCLQGLAVVHVLTTGVAGRGGILSAVYITFFILPGWPVLLYALAGVADSLFGMRARKLAGSTPSPPTPTI</sequence>
<keyword evidence="1" id="KW-0472">Membrane</keyword>
<feature type="transmembrane region" description="Helical" evidence="1">
    <location>
        <begin position="247"/>
        <end position="267"/>
    </location>
</feature>
<protein>
    <submittedName>
        <fullName evidence="2">YybS family protein</fullName>
    </submittedName>
</protein>
<dbReference type="EMBL" id="JANCLU010000019">
    <property type="protein sequence ID" value="MCP8940253.1"/>
    <property type="molecule type" value="Genomic_DNA"/>
</dbReference>
<keyword evidence="1" id="KW-0812">Transmembrane</keyword>
<dbReference type="InterPro" id="IPR018710">
    <property type="entry name" value="DUF2232"/>
</dbReference>
<gene>
    <name evidence="2" type="ORF">NK718_17140</name>
</gene>
<evidence type="ECO:0000313" key="3">
    <source>
        <dbReference type="Proteomes" id="UP001205890"/>
    </source>
</evidence>
<dbReference type="Proteomes" id="UP001205890">
    <property type="component" value="Unassembled WGS sequence"/>
</dbReference>
<comment type="caution">
    <text evidence="2">The sequence shown here is derived from an EMBL/GenBank/DDBJ whole genome shotgun (WGS) entry which is preliminary data.</text>
</comment>
<reference evidence="2 3" key="1">
    <citation type="submission" date="2022-07" db="EMBL/GenBank/DDBJ databases">
        <authorList>
            <person name="Li W.-J."/>
            <person name="Deng Q.-Q."/>
        </authorList>
    </citation>
    <scope>NUCLEOTIDE SEQUENCE [LARGE SCALE GENOMIC DNA]</scope>
    <source>
        <strain evidence="2 3">SYSU M60028</strain>
    </source>
</reference>
<feature type="transmembrane region" description="Helical" evidence="1">
    <location>
        <begin position="279"/>
        <end position="298"/>
    </location>
</feature>
<keyword evidence="1" id="KW-1133">Transmembrane helix</keyword>
<feature type="transmembrane region" description="Helical" evidence="1">
    <location>
        <begin position="75"/>
        <end position="93"/>
    </location>
</feature>
<feature type="transmembrane region" description="Helical" evidence="1">
    <location>
        <begin position="30"/>
        <end position="47"/>
    </location>
</feature>
<dbReference type="Pfam" id="PF09991">
    <property type="entry name" value="DUF2232"/>
    <property type="match status" value="1"/>
</dbReference>
<organism evidence="2 3">
    <name type="scientific">Alsobacter ponti</name>
    <dbReference type="NCBI Taxonomy" id="2962936"/>
    <lineage>
        <taxon>Bacteria</taxon>
        <taxon>Pseudomonadati</taxon>
        <taxon>Pseudomonadota</taxon>
        <taxon>Alphaproteobacteria</taxon>
        <taxon>Hyphomicrobiales</taxon>
        <taxon>Alsobacteraceae</taxon>
        <taxon>Alsobacter</taxon>
    </lineage>
</organism>
<accession>A0ABT1LHA2</accession>
<feature type="transmembrane region" description="Helical" evidence="1">
    <location>
        <begin position="221"/>
        <end position="241"/>
    </location>
</feature>
<name>A0ABT1LHA2_9HYPH</name>
<evidence type="ECO:0000313" key="2">
    <source>
        <dbReference type="EMBL" id="MCP8940253.1"/>
    </source>
</evidence>